<reference evidence="2" key="1">
    <citation type="journal article" date="2020" name="Stud. Mycol.">
        <title>101 Dothideomycetes genomes: a test case for predicting lifestyles and emergence of pathogens.</title>
        <authorList>
            <person name="Haridas S."/>
            <person name="Albert R."/>
            <person name="Binder M."/>
            <person name="Bloem J."/>
            <person name="Labutti K."/>
            <person name="Salamov A."/>
            <person name="Andreopoulos B."/>
            <person name="Baker S."/>
            <person name="Barry K."/>
            <person name="Bills G."/>
            <person name="Bluhm B."/>
            <person name="Cannon C."/>
            <person name="Castanera R."/>
            <person name="Culley D."/>
            <person name="Daum C."/>
            <person name="Ezra D."/>
            <person name="Gonzalez J."/>
            <person name="Henrissat B."/>
            <person name="Kuo A."/>
            <person name="Liang C."/>
            <person name="Lipzen A."/>
            <person name="Lutzoni F."/>
            <person name="Magnuson J."/>
            <person name="Mondo S."/>
            <person name="Nolan M."/>
            <person name="Ohm R."/>
            <person name="Pangilinan J."/>
            <person name="Park H.-J."/>
            <person name="Ramirez L."/>
            <person name="Alfaro M."/>
            <person name="Sun H."/>
            <person name="Tritt A."/>
            <person name="Yoshinaga Y."/>
            <person name="Zwiers L.-H."/>
            <person name="Turgeon B."/>
            <person name="Goodwin S."/>
            <person name="Spatafora J."/>
            <person name="Crous P."/>
            <person name="Grigoriev I."/>
        </authorList>
    </citation>
    <scope>NUCLEOTIDE SEQUENCE</scope>
    <source>
        <strain evidence="2">CBS 123094</strain>
    </source>
</reference>
<organism evidence="2 3">
    <name type="scientific">Amniculicola lignicola CBS 123094</name>
    <dbReference type="NCBI Taxonomy" id="1392246"/>
    <lineage>
        <taxon>Eukaryota</taxon>
        <taxon>Fungi</taxon>
        <taxon>Dikarya</taxon>
        <taxon>Ascomycota</taxon>
        <taxon>Pezizomycotina</taxon>
        <taxon>Dothideomycetes</taxon>
        <taxon>Pleosporomycetidae</taxon>
        <taxon>Pleosporales</taxon>
        <taxon>Amniculicolaceae</taxon>
        <taxon>Amniculicola</taxon>
    </lineage>
</organism>
<dbReference type="OrthoDB" id="2555634at2759"/>
<evidence type="ECO:0000313" key="3">
    <source>
        <dbReference type="Proteomes" id="UP000799779"/>
    </source>
</evidence>
<name>A0A6A5WKE1_9PLEO</name>
<dbReference type="GO" id="GO:0005634">
    <property type="term" value="C:nucleus"/>
    <property type="evidence" value="ECO:0007669"/>
    <property type="project" value="TreeGrafter"/>
</dbReference>
<evidence type="ECO:0000256" key="1">
    <source>
        <dbReference type="SAM" id="MobiDB-lite"/>
    </source>
</evidence>
<dbReference type="InterPro" id="IPR018800">
    <property type="entry name" value="PRCC"/>
</dbReference>
<dbReference type="PANTHER" id="PTHR13621:SF2">
    <property type="entry name" value="PROLINE-RICH PROTEIN PRCC"/>
    <property type="match status" value="1"/>
</dbReference>
<dbReference type="PANTHER" id="PTHR13621">
    <property type="entry name" value="PROLINE-RICH PROTEIN PRCC"/>
    <property type="match status" value="1"/>
</dbReference>
<feature type="region of interest" description="Disordered" evidence="1">
    <location>
        <begin position="150"/>
        <end position="170"/>
    </location>
</feature>
<dbReference type="AlphaFoldDB" id="A0A6A5WKE1"/>
<proteinExistence type="predicted"/>
<feature type="compositionally biased region" description="Polar residues" evidence="1">
    <location>
        <begin position="99"/>
        <end position="112"/>
    </location>
</feature>
<dbReference type="Pfam" id="PF10253">
    <property type="entry name" value="PRCC"/>
    <property type="match status" value="1"/>
</dbReference>
<evidence type="ECO:0000313" key="2">
    <source>
        <dbReference type="EMBL" id="KAF2001488.1"/>
    </source>
</evidence>
<dbReference type="EMBL" id="ML977582">
    <property type="protein sequence ID" value="KAF2001488.1"/>
    <property type="molecule type" value="Genomic_DNA"/>
</dbReference>
<feature type="region of interest" description="Disordered" evidence="1">
    <location>
        <begin position="1"/>
        <end position="136"/>
    </location>
</feature>
<keyword evidence="3" id="KW-1185">Reference proteome</keyword>
<dbReference type="Proteomes" id="UP000799779">
    <property type="component" value="Unassembled WGS sequence"/>
</dbReference>
<gene>
    <name evidence="2" type="ORF">P154DRAFT_163845</name>
</gene>
<protein>
    <recommendedName>
        <fullName evidence="4">Mitotic checkpoint regulator, MAD2B-interacting-domain-containing protein</fullName>
    </recommendedName>
</protein>
<accession>A0A6A5WKE1</accession>
<sequence>MNLTNYSDSESDSEAPPPVPKAAVKPAPKPAFQKVIDRANPGKIKLNLPSARQQPENDGGDSGEPPAKKARTRGGAFGIGGFLPAPKKADAKLTGNGGASQPSIGLKTSSEPSFLRDSNEVEDYDEEGNPIKRSQGASVTLNLRYIEETDKAGDTKTASQPKFEIPSGPVPAYMAAQMGRRKKKRPVPPRPAVVLAQGESVVSGLIATDLGLRPLVKPKVSLFSATQEVEDNITDQTKNRQYKPLLYGAQEDEEAPVPDDPLGQTEAYQQSNSFVQSGSHDVSVGSNNLSDIASELNLSAADKRRLFGGRRGQDNDLSTANVIDFNTDAEYAHNEMVRQQGDTAQHNALKSISGTGKNSLQSLIRNATVQKEALEDHFAQGKANKKAAGNRYGW</sequence>
<evidence type="ECO:0008006" key="4">
    <source>
        <dbReference type="Google" id="ProtNLM"/>
    </source>
</evidence>